<evidence type="ECO:0000313" key="3">
    <source>
        <dbReference type="Proteomes" id="UP000001593"/>
    </source>
</evidence>
<feature type="non-terminal residue" evidence="2">
    <location>
        <position position="1"/>
    </location>
</feature>
<dbReference type="InterPro" id="IPR036890">
    <property type="entry name" value="HATPase_C_sf"/>
</dbReference>
<dbReference type="KEGG" id="nve:5504010"/>
<reference evidence="2 3" key="1">
    <citation type="journal article" date="2007" name="Science">
        <title>Sea anemone genome reveals ancestral eumetazoan gene repertoire and genomic organization.</title>
        <authorList>
            <person name="Putnam N.H."/>
            <person name="Srivastava M."/>
            <person name="Hellsten U."/>
            <person name="Dirks B."/>
            <person name="Chapman J."/>
            <person name="Salamov A."/>
            <person name="Terry A."/>
            <person name="Shapiro H."/>
            <person name="Lindquist E."/>
            <person name="Kapitonov V.V."/>
            <person name="Jurka J."/>
            <person name="Genikhovich G."/>
            <person name="Grigoriev I.V."/>
            <person name="Lucas S.M."/>
            <person name="Steele R.E."/>
            <person name="Finnerty J.R."/>
            <person name="Technau U."/>
            <person name="Martindale M.Q."/>
            <person name="Rokhsar D.S."/>
        </authorList>
    </citation>
    <scope>NUCLEOTIDE SEQUENCE [LARGE SCALE GENOMIC DNA]</scope>
    <source>
        <strain evidence="3">CH2 X CH6</strain>
    </source>
</reference>
<dbReference type="Proteomes" id="UP000001593">
    <property type="component" value="Unassembled WGS sequence"/>
</dbReference>
<organism evidence="2 3">
    <name type="scientific">Nematostella vectensis</name>
    <name type="common">Starlet sea anemone</name>
    <dbReference type="NCBI Taxonomy" id="45351"/>
    <lineage>
        <taxon>Eukaryota</taxon>
        <taxon>Metazoa</taxon>
        <taxon>Cnidaria</taxon>
        <taxon>Anthozoa</taxon>
        <taxon>Hexacorallia</taxon>
        <taxon>Actiniaria</taxon>
        <taxon>Edwardsiidae</taxon>
        <taxon>Nematostella</taxon>
    </lineage>
</organism>
<dbReference type="PhylomeDB" id="A7STW8"/>
<protein>
    <recommendedName>
        <fullName evidence="1">Sacsin/Nov domain-containing protein</fullName>
    </recommendedName>
</protein>
<dbReference type="InParanoid" id="A7STW8"/>
<evidence type="ECO:0000259" key="1">
    <source>
        <dbReference type="Pfam" id="PF25794"/>
    </source>
</evidence>
<dbReference type="AlphaFoldDB" id="A7STW8"/>
<name>A7STW8_NEMVE</name>
<dbReference type="STRING" id="45351.A7STW8"/>
<accession>A7STW8</accession>
<proteinExistence type="predicted"/>
<dbReference type="PANTHER" id="PTHR15600">
    <property type="entry name" value="SACSIN"/>
    <property type="match status" value="1"/>
</dbReference>
<sequence length="250" mass="28251">QMSIDILNELKPNAGSHLSEEFRQQLLIPLDNDDSNELQFAPVDDCTYCDVEWLKHGNEASDVDDELNIKFIHRNISPQTAEDLQVPTLMSRMLDAEELEFGESFGQYEPLTRRLQRLLEEYTDGFSVPKELIQNADDAGATEVRFLYDERANEDAMTCLISEGMKECQGPALWVYNNAVFTDADFQNITKLNGATKEEDSGKIGRFGLGFNAVYNITDVPSLLSRNNLVIFDPHTTHLGRAIRDKSRPG</sequence>
<dbReference type="EMBL" id="DS469803">
    <property type="protein sequence ID" value="EDO32856.1"/>
    <property type="molecule type" value="Genomic_DNA"/>
</dbReference>
<dbReference type="InterPro" id="IPR052972">
    <property type="entry name" value="Sacsin_chaperone_reg"/>
</dbReference>
<dbReference type="NCBIfam" id="NF047352">
    <property type="entry name" value="P_loop_sacsin"/>
    <property type="match status" value="1"/>
</dbReference>
<dbReference type="PANTHER" id="PTHR15600:SF42">
    <property type="entry name" value="SACSIN"/>
    <property type="match status" value="1"/>
</dbReference>
<feature type="domain" description="Sacsin/Nov" evidence="1">
    <location>
        <begin position="109"/>
        <end position="247"/>
    </location>
</feature>
<keyword evidence="3" id="KW-1185">Reference proteome</keyword>
<dbReference type="Pfam" id="PF25794">
    <property type="entry name" value="SACS"/>
    <property type="match status" value="1"/>
</dbReference>
<gene>
    <name evidence="2" type="ORF">NEMVEDRAFT_v1g42693</name>
</gene>
<dbReference type="SUPFAM" id="SSF55874">
    <property type="entry name" value="ATPase domain of HSP90 chaperone/DNA topoisomerase II/histidine kinase"/>
    <property type="match status" value="1"/>
</dbReference>
<dbReference type="InterPro" id="IPR058210">
    <property type="entry name" value="SACS/Nov_dom"/>
</dbReference>
<dbReference type="Gene3D" id="3.30.565.10">
    <property type="entry name" value="Histidine kinase-like ATPase, C-terminal domain"/>
    <property type="match status" value="1"/>
</dbReference>
<feature type="non-terminal residue" evidence="2">
    <location>
        <position position="250"/>
    </location>
</feature>
<evidence type="ECO:0000313" key="2">
    <source>
        <dbReference type="EMBL" id="EDO32856.1"/>
    </source>
</evidence>
<dbReference type="eggNOG" id="ENOG502QQPY">
    <property type="taxonomic scope" value="Eukaryota"/>
</dbReference>
<dbReference type="HOGENOM" id="CLU_1113719_0_0_1"/>